<dbReference type="GO" id="GO:0006529">
    <property type="term" value="P:asparagine biosynthetic process"/>
    <property type="evidence" value="ECO:0007669"/>
    <property type="project" value="InterPro"/>
</dbReference>
<dbReference type="Proteomes" id="UP001160519">
    <property type="component" value="Unassembled WGS sequence"/>
</dbReference>
<dbReference type="InterPro" id="IPR001962">
    <property type="entry name" value="Asn_synthase"/>
</dbReference>
<keyword evidence="6" id="KW-1185">Reference proteome</keyword>
<dbReference type="InterPro" id="IPR014729">
    <property type="entry name" value="Rossmann-like_a/b/a_fold"/>
</dbReference>
<evidence type="ECO:0000259" key="4">
    <source>
        <dbReference type="Pfam" id="PF00733"/>
    </source>
</evidence>
<dbReference type="Gene3D" id="3.40.50.620">
    <property type="entry name" value="HUPs"/>
    <property type="match status" value="1"/>
</dbReference>
<evidence type="ECO:0000313" key="6">
    <source>
        <dbReference type="Proteomes" id="UP001160519"/>
    </source>
</evidence>
<reference evidence="5" key="1">
    <citation type="submission" date="2023-01" db="EMBL/GenBank/DDBJ databases">
        <title>Biogeochemical cycle of methane in antarctic sediments.</title>
        <authorList>
            <person name="Roldan D.M."/>
            <person name="Menes R.J."/>
        </authorList>
    </citation>
    <scope>NUCLEOTIDE SEQUENCE [LARGE SCALE GENOMIC DNA]</scope>
    <source>
        <strain evidence="5">K-2018 MAG008</strain>
    </source>
</reference>
<accession>A0AA43TJ30</accession>
<name>A0AA43TJ30_9GAMM</name>
<dbReference type="EMBL" id="JAQSDF010000063">
    <property type="protein sequence ID" value="MDI1232164.1"/>
    <property type="molecule type" value="Genomic_DNA"/>
</dbReference>
<organism evidence="5 6">
    <name type="scientific">Candidatus Methylobacter titanis</name>
    <dbReference type="NCBI Taxonomy" id="3053457"/>
    <lineage>
        <taxon>Bacteria</taxon>
        <taxon>Pseudomonadati</taxon>
        <taxon>Pseudomonadota</taxon>
        <taxon>Gammaproteobacteria</taxon>
        <taxon>Methylococcales</taxon>
        <taxon>Methylococcaceae</taxon>
        <taxon>Methylobacter</taxon>
    </lineage>
</organism>
<gene>
    <name evidence="5" type="ORF">PSU93_13540</name>
</gene>
<proteinExistence type="predicted"/>
<dbReference type="GO" id="GO:0004066">
    <property type="term" value="F:asparagine synthase (glutamine-hydrolyzing) activity"/>
    <property type="evidence" value="ECO:0007669"/>
    <property type="project" value="UniProtKB-EC"/>
</dbReference>
<evidence type="ECO:0000256" key="3">
    <source>
        <dbReference type="ARBA" id="ARBA00048741"/>
    </source>
</evidence>
<dbReference type="InterPro" id="IPR051786">
    <property type="entry name" value="ASN_synthetase/amidase"/>
</dbReference>
<dbReference type="Pfam" id="PF00733">
    <property type="entry name" value="Asn_synthase"/>
    <property type="match status" value="1"/>
</dbReference>
<evidence type="ECO:0000256" key="2">
    <source>
        <dbReference type="ARBA" id="ARBA00012737"/>
    </source>
</evidence>
<evidence type="ECO:0000313" key="5">
    <source>
        <dbReference type="EMBL" id="MDI1232164.1"/>
    </source>
</evidence>
<sequence length="498" mass="56849">MINQYILNDTPITLTSDLAGEFPLYLYLAPDKQSLLYSISIIELLSDARVKKPLAVSIEGMSFLLQSGVVPPPKTIYENVFIVGIGDSVEVCTQQNQTQLNFKHEFPFFNAHRLAPEDMQPDEALILQILAEATISRIDESKPTFLFHSAGKDSNSIALAMAEAGWQNKMTLITHKSKGQADESEISKSIAKQLGFKHQILHEVDHLQAQHKRVIEDYFSIVPFPSTDNVMLAYPLYAHQMPELKGANIIDGGGNDSYMMTPPSRHEQKVLPLSKLTSKLAFIRRMAASESLLTPLLRTPAEWYGMAGLSYADSKNIFPKSISVYGHWQAQSKLRQNWDSFDFKTDILTTITAAELHIRKVRTFADSINSNLVLPFANQNVATYFAKMPEAYLFDRKQFKNKLILRTLLKDRIGLDSDKLGKMGFSYDSRSIVLQNWDWIIQEIHQCSLWHQPGMDKVLNRLKSTMQNKHKYAEFSGRLIYRKYLISSWFNRNRFIND</sequence>
<comment type="catalytic activity">
    <reaction evidence="3">
        <text>L-aspartate + L-glutamine + ATP + H2O = L-asparagine + L-glutamate + AMP + diphosphate + H(+)</text>
        <dbReference type="Rhea" id="RHEA:12228"/>
        <dbReference type="ChEBI" id="CHEBI:15377"/>
        <dbReference type="ChEBI" id="CHEBI:15378"/>
        <dbReference type="ChEBI" id="CHEBI:29985"/>
        <dbReference type="ChEBI" id="CHEBI:29991"/>
        <dbReference type="ChEBI" id="CHEBI:30616"/>
        <dbReference type="ChEBI" id="CHEBI:33019"/>
        <dbReference type="ChEBI" id="CHEBI:58048"/>
        <dbReference type="ChEBI" id="CHEBI:58359"/>
        <dbReference type="ChEBI" id="CHEBI:456215"/>
        <dbReference type="EC" id="6.3.5.4"/>
    </reaction>
</comment>
<dbReference type="AlphaFoldDB" id="A0AA43TJ30"/>
<dbReference type="EC" id="6.3.5.4" evidence="2"/>
<dbReference type="PANTHER" id="PTHR43284:SF1">
    <property type="entry name" value="ASPARAGINE SYNTHETASE"/>
    <property type="match status" value="1"/>
</dbReference>
<dbReference type="PANTHER" id="PTHR43284">
    <property type="entry name" value="ASPARAGINE SYNTHETASE (GLUTAMINE-HYDROLYZING)"/>
    <property type="match status" value="1"/>
</dbReference>
<comment type="caution">
    <text evidence="5">The sequence shown here is derived from an EMBL/GenBank/DDBJ whole genome shotgun (WGS) entry which is preliminary data.</text>
</comment>
<dbReference type="SUPFAM" id="SSF52402">
    <property type="entry name" value="Adenine nucleotide alpha hydrolases-like"/>
    <property type="match status" value="1"/>
</dbReference>
<evidence type="ECO:0000256" key="1">
    <source>
        <dbReference type="ARBA" id="ARBA00005187"/>
    </source>
</evidence>
<feature type="domain" description="Asparagine synthetase" evidence="4">
    <location>
        <begin position="127"/>
        <end position="427"/>
    </location>
</feature>
<comment type="pathway">
    <text evidence="1">Amino-acid biosynthesis; L-asparagine biosynthesis; L-asparagine from L-aspartate (L-Gln route): step 1/1.</text>
</comment>
<protein>
    <recommendedName>
        <fullName evidence="2">asparagine synthase (glutamine-hydrolyzing)</fullName>
        <ecNumber evidence="2">6.3.5.4</ecNumber>
    </recommendedName>
</protein>